<reference evidence="1" key="1">
    <citation type="journal article" date="2011" name="PLoS Biol.">
        <title>Gene gain and loss during evolution of obligate parasitism in the white rust pathogen of Arabidopsis thaliana.</title>
        <authorList>
            <person name="Kemen E."/>
            <person name="Gardiner A."/>
            <person name="Schultz-Larsen T."/>
            <person name="Kemen A.C."/>
            <person name="Balmuth A.L."/>
            <person name="Robert-Seilaniantz A."/>
            <person name="Bailey K."/>
            <person name="Holub E."/>
            <person name="Studholme D.J."/>
            <person name="Maclean D."/>
            <person name="Jones J.D."/>
        </authorList>
    </citation>
    <scope>NUCLEOTIDE SEQUENCE</scope>
</reference>
<gene>
    <name evidence="1" type="primary">AlNc14C580G12211</name>
    <name evidence="1" type="ORF">ALNC14_137400</name>
</gene>
<dbReference type="HOGENOM" id="CLU_001650_6_3_1"/>
<dbReference type="EMBL" id="FR824603">
    <property type="protein sequence ID" value="CCA27596.1"/>
    <property type="molecule type" value="Genomic_DNA"/>
</dbReference>
<proteinExistence type="predicted"/>
<protein>
    <submittedName>
        <fullName evidence="1">AlNc14C580G12211 protein</fullName>
    </submittedName>
</protein>
<dbReference type="AlphaFoldDB" id="F0X1C0"/>
<evidence type="ECO:0000313" key="1">
    <source>
        <dbReference type="EMBL" id="CCA27596.1"/>
    </source>
</evidence>
<name>F0X1C0_9STRA</name>
<reference evidence="1" key="2">
    <citation type="submission" date="2011-02" db="EMBL/GenBank/DDBJ databases">
        <authorList>
            <person name="MacLean D."/>
        </authorList>
    </citation>
    <scope>NUCLEOTIDE SEQUENCE</scope>
</reference>
<dbReference type="CDD" id="cd09272">
    <property type="entry name" value="RNase_HI_RT_Ty1"/>
    <property type="match status" value="1"/>
</dbReference>
<accession>F0X1C0</accession>
<organism evidence="1">
    <name type="scientific">Albugo laibachii Nc14</name>
    <dbReference type="NCBI Taxonomy" id="890382"/>
    <lineage>
        <taxon>Eukaryota</taxon>
        <taxon>Sar</taxon>
        <taxon>Stramenopiles</taxon>
        <taxon>Oomycota</taxon>
        <taxon>Peronosporomycetes</taxon>
        <taxon>Albuginales</taxon>
        <taxon>Albuginaceae</taxon>
        <taxon>Albugo</taxon>
    </lineage>
</organism>
<sequence length="134" mass="14975">MSTMEGEFVSASHAGQELLGLRELLAELVFNVALPMMMELDNQAAIRQLGNEESSTRAKHIDIKLKFIKNYAKKKIVKPTYVPTKAMVADLLTKSFSVVRPRELMTLCSLDHGKLKSKVENVRRVPDTVSKSSV</sequence>